<dbReference type="InterPro" id="IPR036097">
    <property type="entry name" value="HisK_dim/P_sf"/>
</dbReference>
<feature type="transmembrane region" description="Helical" evidence="8">
    <location>
        <begin position="185"/>
        <end position="212"/>
    </location>
</feature>
<feature type="domain" description="Histidine kinase" evidence="9">
    <location>
        <begin position="241"/>
        <end position="456"/>
    </location>
</feature>
<keyword evidence="12" id="KW-1185">Reference proteome</keyword>
<dbReference type="SUPFAM" id="SSF55874">
    <property type="entry name" value="ATPase domain of HSP90 chaperone/DNA topoisomerase II/histidine kinase"/>
    <property type="match status" value="1"/>
</dbReference>
<dbReference type="PROSITE" id="PS50109">
    <property type="entry name" value="HIS_KIN"/>
    <property type="match status" value="1"/>
</dbReference>
<dbReference type="FunFam" id="3.30.565.10:FF:000010">
    <property type="entry name" value="Sensor histidine kinase RcsC"/>
    <property type="match status" value="1"/>
</dbReference>
<feature type="domain" description="Response regulatory" evidence="10">
    <location>
        <begin position="479"/>
        <end position="598"/>
    </location>
</feature>
<dbReference type="SUPFAM" id="SSF52172">
    <property type="entry name" value="CheY-like"/>
    <property type="match status" value="1"/>
</dbReference>
<dbReference type="RefSeq" id="WP_118153679.1">
    <property type="nucleotide sequence ID" value="NZ_QWEY01000008.1"/>
</dbReference>
<dbReference type="Pfam" id="PF00072">
    <property type="entry name" value="Response_reg"/>
    <property type="match status" value="1"/>
</dbReference>
<dbReference type="InterPro" id="IPR003661">
    <property type="entry name" value="HisK_dim/P_dom"/>
</dbReference>
<dbReference type="Gene3D" id="3.40.50.2300">
    <property type="match status" value="1"/>
</dbReference>
<evidence type="ECO:0000256" key="5">
    <source>
        <dbReference type="ARBA" id="ARBA00022777"/>
    </source>
</evidence>
<dbReference type="InterPro" id="IPR036890">
    <property type="entry name" value="HATPase_C_sf"/>
</dbReference>
<dbReference type="SMART" id="SM00387">
    <property type="entry name" value="HATPase_c"/>
    <property type="match status" value="1"/>
</dbReference>
<feature type="transmembrane region" description="Helical" evidence="8">
    <location>
        <begin position="67"/>
        <end position="89"/>
    </location>
</feature>
<feature type="transmembrane region" description="Helical" evidence="8">
    <location>
        <begin position="124"/>
        <end position="146"/>
    </location>
</feature>
<dbReference type="Gene3D" id="3.30.565.10">
    <property type="entry name" value="Histidine kinase-like ATPase, C-terminal domain"/>
    <property type="match status" value="1"/>
</dbReference>
<dbReference type="PROSITE" id="PS50110">
    <property type="entry name" value="RESPONSE_REGULATORY"/>
    <property type="match status" value="1"/>
</dbReference>
<sequence length="627" mass="67832">MTITVEISVVVLIAATMALFSLLIGFMERRNRNLDTDLRRANTRLCGSNVAFLIASITLLFHPDLPFWLSACIIITGAHLGILFGFFAMHQALKVRPPYRIFAAICSVNIGLQCVFAVGGPGLAFLFVSTSIINGVMTLAMGLIILRLSRPYERELRLLVSFPFFVIATGYTLRLVLMASGAPMAVLVTATALIAFVLAYSALQWCFGLIALRAARLNMSLTLERQRAQELADSRARFLAHMSHEIRTPLNSVLGLADVLQGMVRQPEAKDMIGHIQHSGDLLIRILNDILDVSKLEANAVTLEQRPFDINALLRQITATHGAKCQDHRLALHVDLHPEAAACWLGDPHRIDQILQNVVGNAIKFTEAGTVRVSASGTDRLQLVVEDTGIGMTDAQIARMFNEFSQADEGITRRFGGTGLGMAIVHRLVTAMGGTIQVQSQFGKGTRFTIALPLPRVEPVGLTLVEVPPLPTADFSTLTVLCADDSKGNLMVLRAMLRQLGIEPHIAEDGHTAIAIAEHQAFDLYLLDISMPGFSGIETLHRLRQIENDLVRPPAYAAAATANALTPDLALYLSAGFDAHLPKPIRLEALRAVLEASLAEQCKRAILPGAVAGGDQPKLALAAVAGG</sequence>
<evidence type="ECO:0000256" key="6">
    <source>
        <dbReference type="ARBA" id="ARBA00023012"/>
    </source>
</evidence>
<comment type="catalytic activity">
    <reaction evidence="1">
        <text>ATP + protein L-histidine = ADP + protein N-phospho-L-histidine.</text>
        <dbReference type="EC" id="2.7.13.3"/>
    </reaction>
</comment>
<dbReference type="InterPro" id="IPR004358">
    <property type="entry name" value="Sig_transdc_His_kin-like_C"/>
</dbReference>
<dbReference type="SMART" id="SM00448">
    <property type="entry name" value="REC"/>
    <property type="match status" value="1"/>
</dbReference>
<proteinExistence type="predicted"/>
<accession>A0A411Z059</accession>
<keyword evidence="4" id="KW-0808">Transferase</keyword>
<feature type="transmembrane region" description="Helical" evidence="8">
    <location>
        <begin position="45"/>
        <end position="61"/>
    </location>
</feature>
<dbReference type="InterPro" id="IPR011006">
    <property type="entry name" value="CheY-like_superfamily"/>
</dbReference>
<evidence type="ECO:0000256" key="4">
    <source>
        <dbReference type="ARBA" id="ARBA00022679"/>
    </source>
</evidence>
<evidence type="ECO:0000259" key="10">
    <source>
        <dbReference type="PROSITE" id="PS50110"/>
    </source>
</evidence>
<dbReference type="SUPFAM" id="SSF47384">
    <property type="entry name" value="Homodimeric domain of signal transducing histidine kinase"/>
    <property type="match status" value="1"/>
</dbReference>
<feature type="transmembrane region" description="Helical" evidence="8">
    <location>
        <begin position="158"/>
        <end position="179"/>
    </location>
</feature>
<evidence type="ECO:0000313" key="11">
    <source>
        <dbReference type="EMBL" id="RGP36436.1"/>
    </source>
</evidence>
<organism evidence="11 12">
    <name type="scientific">Pseudotabrizicola alkalilacus</name>
    <dbReference type="NCBI Taxonomy" id="2305252"/>
    <lineage>
        <taxon>Bacteria</taxon>
        <taxon>Pseudomonadati</taxon>
        <taxon>Pseudomonadota</taxon>
        <taxon>Alphaproteobacteria</taxon>
        <taxon>Rhodobacterales</taxon>
        <taxon>Paracoccaceae</taxon>
        <taxon>Pseudotabrizicola</taxon>
    </lineage>
</organism>
<dbReference type="InterPro" id="IPR001789">
    <property type="entry name" value="Sig_transdc_resp-reg_receiver"/>
</dbReference>
<feature type="modified residue" description="4-aspartylphosphate" evidence="7">
    <location>
        <position position="528"/>
    </location>
</feature>
<comment type="caution">
    <text evidence="11">The sequence shown here is derived from an EMBL/GenBank/DDBJ whole genome shotgun (WGS) entry which is preliminary data.</text>
</comment>
<dbReference type="Gene3D" id="1.10.287.130">
    <property type="match status" value="1"/>
</dbReference>
<dbReference type="CDD" id="cd16922">
    <property type="entry name" value="HATPase_EvgS-ArcB-TorS-like"/>
    <property type="match status" value="1"/>
</dbReference>
<dbReference type="InterPro" id="IPR003594">
    <property type="entry name" value="HATPase_dom"/>
</dbReference>
<dbReference type="InterPro" id="IPR005467">
    <property type="entry name" value="His_kinase_dom"/>
</dbReference>
<keyword evidence="6" id="KW-0902">Two-component regulatory system</keyword>
<name>A0A411Z059_9RHOB</name>
<feature type="transmembrane region" description="Helical" evidence="8">
    <location>
        <begin position="101"/>
        <end position="118"/>
    </location>
</feature>
<evidence type="ECO:0000256" key="8">
    <source>
        <dbReference type="SAM" id="Phobius"/>
    </source>
</evidence>
<evidence type="ECO:0000256" key="1">
    <source>
        <dbReference type="ARBA" id="ARBA00000085"/>
    </source>
</evidence>
<dbReference type="PRINTS" id="PR00344">
    <property type="entry name" value="BCTRLSENSOR"/>
</dbReference>
<keyword evidence="8" id="KW-0812">Transmembrane</keyword>
<dbReference type="Pfam" id="PF00512">
    <property type="entry name" value="HisKA"/>
    <property type="match status" value="1"/>
</dbReference>
<keyword evidence="5" id="KW-0418">Kinase</keyword>
<dbReference type="EC" id="2.7.13.3" evidence="2"/>
<dbReference type="PANTHER" id="PTHR43047">
    <property type="entry name" value="TWO-COMPONENT HISTIDINE PROTEIN KINASE"/>
    <property type="match status" value="1"/>
</dbReference>
<dbReference type="SMART" id="SM00388">
    <property type="entry name" value="HisKA"/>
    <property type="match status" value="1"/>
</dbReference>
<dbReference type="AlphaFoldDB" id="A0A411Z059"/>
<evidence type="ECO:0000256" key="2">
    <source>
        <dbReference type="ARBA" id="ARBA00012438"/>
    </source>
</evidence>
<keyword evidence="8" id="KW-1133">Transmembrane helix</keyword>
<protein>
    <recommendedName>
        <fullName evidence="2">histidine kinase</fullName>
        <ecNumber evidence="2">2.7.13.3</ecNumber>
    </recommendedName>
</protein>
<dbReference type="GO" id="GO:0000155">
    <property type="term" value="F:phosphorelay sensor kinase activity"/>
    <property type="evidence" value="ECO:0007669"/>
    <property type="project" value="InterPro"/>
</dbReference>
<feature type="transmembrane region" description="Helical" evidence="8">
    <location>
        <begin position="6"/>
        <end position="24"/>
    </location>
</feature>
<evidence type="ECO:0000256" key="3">
    <source>
        <dbReference type="ARBA" id="ARBA00022553"/>
    </source>
</evidence>
<evidence type="ECO:0000259" key="9">
    <source>
        <dbReference type="PROSITE" id="PS50109"/>
    </source>
</evidence>
<dbReference type="CDD" id="cd00082">
    <property type="entry name" value="HisKA"/>
    <property type="match status" value="1"/>
</dbReference>
<dbReference type="OrthoDB" id="9801651at2"/>
<dbReference type="Pfam" id="PF02518">
    <property type="entry name" value="HATPase_c"/>
    <property type="match status" value="1"/>
</dbReference>
<dbReference type="Proteomes" id="UP000284547">
    <property type="component" value="Unassembled WGS sequence"/>
</dbReference>
<keyword evidence="3 7" id="KW-0597">Phosphoprotein</keyword>
<reference evidence="11 12" key="1">
    <citation type="submission" date="2018-08" db="EMBL/GenBank/DDBJ databases">
        <title>Flavobacterium tibetense sp. nov., isolated from a wetland YonghuCo on Tibetan Plateau.</title>
        <authorList>
            <person name="Phurbu D."/>
            <person name="Lu H."/>
            <person name="Xing P."/>
        </authorList>
    </citation>
    <scope>NUCLEOTIDE SEQUENCE [LARGE SCALE GENOMIC DNA]</scope>
    <source>
        <strain evidence="11 12">DJC</strain>
    </source>
</reference>
<evidence type="ECO:0000313" key="12">
    <source>
        <dbReference type="Proteomes" id="UP000284547"/>
    </source>
</evidence>
<dbReference type="CDD" id="cd17546">
    <property type="entry name" value="REC_hyHK_CKI1_RcsC-like"/>
    <property type="match status" value="1"/>
</dbReference>
<keyword evidence="8" id="KW-0472">Membrane</keyword>
<evidence type="ECO:0000256" key="7">
    <source>
        <dbReference type="PROSITE-ProRule" id="PRU00169"/>
    </source>
</evidence>
<gene>
    <name evidence="11" type="ORF">D1012_14675</name>
</gene>
<dbReference type="EMBL" id="QWEY01000008">
    <property type="protein sequence ID" value="RGP36436.1"/>
    <property type="molecule type" value="Genomic_DNA"/>
</dbReference>